<gene>
    <name evidence="2" type="ORF">DFQ45_1128</name>
</gene>
<evidence type="ECO:0000259" key="1">
    <source>
        <dbReference type="Pfam" id="PF18765"/>
    </source>
</evidence>
<dbReference type="RefSeq" id="WP_101496007.1">
    <property type="nucleotide sequence ID" value="NZ_LNJZ01000003.1"/>
</dbReference>
<evidence type="ECO:0000313" key="2">
    <source>
        <dbReference type="EMBL" id="TDQ36462.1"/>
    </source>
</evidence>
<feature type="domain" description="Polymerase beta nucleotidyltransferase" evidence="1">
    <location>
        <begin position="30"/>
        <end position="98"/>
    </location>
</feature>
<protein>
    <submittedName>
        <fullName evidence="2">Putative nucleotidyltransferase</fullName>
    </submittedName>
</protein>
<accession>A0A4R6TUZ4</accession>
<organism evidence="2 3">
    <name type="scientific">Thiopseudomonas denitrificans</name>
    <dbReference type="NCBI Taxonomy" id="1501432"/>
    <lineage>
        <taxon>Bacteria</taxon>
        <taxon>Pseudomonadati</taxon>
        <taxon>Pseudomonadota</taxon>
        <taxon>Gammaproteobacteria</taxon>
        <taxon>Pseudomonadales</taxon>
        <taxon>Pseudomonadaceae</taxon>
        <taxon>Thiopseudomonas</taxon>
    </lineage>
</organism>
<dbReference type="Pfam" id="PF18765">
    <property type="entry name" value="Polbeta"/>
    <property type="match status" value="1"/>
</dbReference>
<sequence length="105" mass="11799">MPDLPDIDITTSQWHIVRSILQAHVPEYPVWAFGSRAKHTAKKHSDLDLAVITETPLSLDTLAALTSAFSESDLPWKVDILDWASIDSSFQDIIRKDRVEVMAGR</sequence>
<dbReference type="CDD" id="cd05403">
    <property type="entry name" value="NT_KNTase_like"/>
    <property type="match status" value="1"/>
</dbReference>
<dbReference type="EMBL" id="SNYK01000012">
    <property type="protein sequence ID" value="TDQ36462.1"/>
    <property type="molecule type" value="Genomic_DNA"/>
</dbReference>
<reference evidence="2 3" key="1">
    <citation type="submission" date="2019-03" db="EMBL/GenBank/DDBJ databases">
        <title>Genomic Encyclopedia of Type Strains, Phase IV (KMG-IV): sequencing the most valuable type-strain genomes for metagenomic binning, comparative biology and taxonomic classification.</title>
        <authorList>
            <person name="Goeker M."/>
        </authorList>
    </citation>
    <scope>NUCLEOTIDE SEQUENCE [LARGE SCALE GENOMIC DNA]</scope>
    <source>
        <strain evidence="2 3">DSM 28679</strain>
    </source>
</reference>
<dbReference type="AlphaFoldDB" id="A0A4R6TUZ4"/>
<dbReference type="Proteomes" id="UP000294575">
    <property type="component" value="Unassembled WGS sequence"/>
</dbReference>
<keyword evidence="3" id="KW-1185">Reference proteome</keyword>
<proteinExistence type="predicted"/>
<dbReference type="InterPro" id="IPR043519">
    <property type="entry name" value="NT_sf"/>
</dbReference>
<dbReference type="GO" id="GO:0016740">
    <property type="term" value="F:transferase activity"/>
    <property type="evidence" value="ECO:0007669"/>
    <property type="project" value="UniProtKB-KW"/>
</dbReference>
<comment type="caution">
    <text evidence="2">The sequence shown here is derived from an EMBL/GenBank/DDBJ whole genome shotgun (WGS) entry which is preliminary data.</text>
</comment>
<dbReference type="Gene3D" id="3.30.460.10">
    <property type="entry name" value="Beta Polymerase, domain 2"/>
    <property type="match status" value="1"/>
</dbReference>
<dbReference type="SUPFAM" id="SSF81301">
    <property type="entry name" value="Nucleotidyltransferase"/>
    <property type="match status" value="1"/>
</dbReference>
<evidence type="ECO:0000313" key="3">
    <source>
        <dbReference type="Proteomes" id="UP000294575"/>
    </source>
</evidence>
<name>A0A4R6TUZ4_9GAMM</name>
<keyword evidence="2" id="KW-0808">Transferase</keyword>
<dbReference type="InterPro" id="IPR041633">
    <property type="entry name" value="Polbeta"/>
</dbReference>
<dbReference type="OrthoDB" id="9808659at2"/>